<dbReference type="EMBL" id="KK365149">
    <property type="protein sequence ID" value="KCZ81133.1"/>
    <property type="molecule type" value="Genomic_DNA"/>
</dbReference>
<evidence type="ECO:0008006" key="3">
    <source>
        <dbReference type="Google" id="ProtNLM"/>
    </source>
</evidence>
<dbReference type="PANTHER" id="PTHR47163:SF2">
    <property type="entry name" value="SI:DKEY-17M8.2"/>
    <property type="match status" value="1"/>
</dbReference>
<dbReference type="OrthoDB" id="10052789at2759"/>
<dbReference type="InterPro" id="IPR053164">
    <property type="entry name" value="IS1016-like_transposase"/>
</dbReference>
<keyword evidence="2" id="KW-1185">Reference proteome</keyword>
<dbReference type="Proteomes" id="UP000030655">
    <property type="component" value="Unassembled WGS sequence"/>
</dbReference>
<gene>
    <name evidence="1" type="ORF">H312_01425</name>
</gene>
<dbReference type="PANTHER" id="PTHR47163">
    <property type="entry name" value="DDE_TNP_IS1595 DOMAIN-CONTAINING PROTEIN"/>
    <property type="match status" value="1"/>
</dbReference>
<organism evidence="1 2">
    <name type="scientific">Anncaliia algerae PRA339</name>
    <dbReference type="NCBI Taxonomy" id="1288291"/>
    <lineage>
        <taxon>Eukaryota</taxon>
        <taxon>Fungi</taxon>
        <taxon>Fungi incertae sedis</taxon>
        <taxon>Microsporidia</taxon>
        <taxon>Tubulinosematoidea</taxon>
        <taxon>Tubulinosematidae</taxon>
        <taxon>Anncaliia</taxon>
    </lineage>
</organism>
<evidence type="ECO:0000313" key="1">
    <source>
        <dbReference type="EMBL" id="KCZ81133.1"/>
    </source>
</evidence>
<proteinExistence type="predicted"/>
<feature type="non-terminal residue" evidence="1">
    <location>
        <position position="1"/>
    </location>
</feature>
<accession>A0A059F1I7</accession>
<sequence>IEKRNSDILINILRNNVLKDSIIYSDSWKAYNNLYKYFKDPLTGVCTNTIEGNWSSLKLTIPKKHRSKDYISLYLVKYMITRNETGPFLINLIKYLFY</sequence>
<dbReference type="STRING" id="1288291.A0A059F1I7"/>
<dbReference type="AlphaFoldDB" id="A0A059F1I7"/>
<reference evidence="1 2" key="2">
    <citation type="submission" date="2014-03" db="EMBL/GenBank/DDBJ databases">
        <title>The Genome Sequence of Anncaliia algerae insect isolate PRA339.</title>
        <authorList>
            <consortium name="The Broad Institute Genome Sequencing Platform"/>
            <consortium name="The Broad Institute Genome Sequencing Center for Infectious Disease"/>
            <person name="Cuomo C."/>
            <person name="Becnel J."/>
            <person name="Sanscrainte N."/>
            <person name="Walker B."/>
            <person name="Young S.K."/>
            <person name="Zeng Q."/>
            <person name="Gargeya S."/>
            <person name="Fitzgerald M."/>
            <person name="Haas B."/>
            <person name="Abouelleil A."/>
            <person name="Alvarado L."/>
            <person name="Arachchi H.M."/>
            <person name="Berlin A.M."/>
            <person name="Chapman S.B."/>
            <person name="Dewar J."/>
            <person name="Goldberg J."/>
            <person name="Griggs A."/>
            <person name="Gujja S."/>
            <person name="Hansen M."/>
            <person name="Howarth C."/>
            <person name="Imamovic A."/>
            <person name="Larimer J."/>
            <person name="McCowan C."/>
            <person name="Murphy C."/>
            <person name="Neiman D."/>
            <person name="Pearson M."/>
            <person name="Priest M."/>
            <person name="Roberts A."/>
            <person name="Saif S."/>
            <person name="Shea T."/>
            <person name="Sisk P."/>
            <person name="Sykes S."/>
            <person name="Wortman J."/>
            <person name="Nusbaum C."/>
            <person name="Birren B."/>
        </authorList>
    </citation>
    <scope>NUCLEOTIDE SEQUENCE [LARGE SCALE GENOMIC DNA]</scope>
    <source>
        <strain evidence="1 2">PRA339</strain>
    </source>
</reference>
<dbReference type="VEuPathDB" id="MicrosporidiaDB:H312_01425"/>
<protein>
    <recommendedName>
        <fullName evidence="3">ISXO2-like transposase domain-containing protein</fullName>
    </recommendedName>
</protein>
<reference evidence="2" key="1">
    <citation type="submission" date="2013-02" db="EMBL/GenBank/DDBJ databases">
        <authorList>
            <consortium name="The Broad Institute Genome Sequencing Platform"/>
            <person name="Cuomo C."/>
            <person name="Becnel J."/>
            <person name="Sanscrainte N."/>
            <person name="Walker B."/>
            <person name="Young S.K."/>
            <person name="Zeng Q."/>
            <person name="Gargeya S."/>
            <person name="Fitzgerald M."/>
            <person name="Haas B."/>
            <person name="Abouelleil A."/>
            <person name="Alvarado L."/>
            <person name="Arachchi H.M."/>
            <person name="Berlin A.M."/>
            <person name="Chapman S.B."/>
            <person name="Dewar J."/>
            <person name="Goldberg J."/>
            <person name="Griggs A."/>
            <person name="Gujja S."/>
            <person name="Hansen M."/>
            <person name="Howarth C."/>
            <person name="Imamovic A."/>
            <person name="Larimer J."/>
            <person name="McCowan C."/>
            <person name="Murphy C."/>
            <person name="Neiman D."/>
            <person name="Pearson M."/>
            <person name="Priest M."/>
            <person name="Roberts A."/>
            <person name="Saif S."/>
            <person name="Shea T."/>
            <person name="Sisk P."/>
            <person name="Sykes S."/>
            <person name="Wortman J."/>
            <person name="Nusbaum C."/>
            <person name="Birren B."/>
        </authorList>
    </citation>
    <scope>NUCLEOTIDE SEQUENCE [LARGE SCALE GENOMIC DNA]</scope>
    <source>
        <strain evidence="2">PRA339</strain>
    </source>
</reference>
<evidence type="ECO:0000313" key="2">
    <source>
        <dbReference type="Proteomes" id="UP000030655"/>
    </source>
</evidence>
<dbReference type="HOGENOM" id="CLU_044348_6_0_1"/>
<name>A0A059F1I7_9MICR</name>